<keyword evidence="2" id="KW-1185">Reference proteome</keyword>
<dbReference type="AlphaFoldDB" id="A0A1C7MDZ3"/>
<dbReference type="STRING" id="5627.A0A1C7MDZ3"/>
<comment type="caution">
    <text evidence="1">The sequence shown here is derived from an EMBL/GenBank/DDBJ whole genome shotgun (WGS) entry which is preliminary data.</text>
</comment>
<dbReference type="Proteomes" id="UP000092993">
    <property type="component" value="Unassembled WGS sequence"/>
</dbReference>
<organism evidence="1 2">
    <name type="scientific">Grifola frondosa</name>
    <name type="common">Maitake</name>
    <name type="synonym">Polyporus frondosus</name>
    <dbReference type="NCBI Taxonomy" id="5627"/>
    <lineage>
        <taxon>Eukaryota</taxon>
        <taxon>Fungi</taxon>
        <taxon>Dikarya</taxon>
        <taxon>Basidiomycota</taxon>
        <taxon>Agaricomycotina</taxon>
        <taxon>Agaricomycetes</taxon>
        <taxon>Polyporales</taxon>
        <taxon>Grifolaceae</taxon>
        <taxon>Grifola</taxon>
    </lineage>
</organism>
<reference evidence="1 2" key="1">
    <citation type="submission" date="2016-03" db="EMBL/GenBank/DDBJ databases">
        <title>Whole genome sequencing of Grifola frondosa 9006-11.</title>
        <authorList>
            <person name="Min B."/>
            <person name="Park H."/>
            <person name="Kim J.-G."/>
            <person name="Cho H."/>
            <person name="Oh Y.-L."/>
            <person name="Kong W.-S."/>
            <person name="Choi I.-G."/>
        </authorList>
    </citation>
    <scope>NUCLEOTIDE SEQUENCE [LARGE SCALE GENOMIC DNA]</scope>
    <source>
        <strain evidence="1 2">9006-11</strain>
    </source>
</reference>
<accession>A0A1C7MDZ3</accession>
<sequence>MTESVNASFLLSTYRNAPDSAPEKIAQTTRDTFNHLDDGIERFAVEQVFSTDFLHAGVTMLVSAYAGSLTLLTFYDSHACHLHAPKLTGGSRAILGRRSCDAHWNPMHEAHVLSVEQDTTQQKRLN</sequence>
<evidence type="ECO:0000313" key="1">
    <source>
        <dbReference type="EMBL" id="OBZ75052.1"/>
    </source>
</evidence>
<gene>
    <name evidence="1" type="ORF">A0H81_04944</name>
</gene>
<evidence type="ECO:0000313" key="2">
    <source>
        <dbReference type="Proteomes" id="UP000092993"/>
    </source>
</evidence>
<dbReference type="EMBL" id="LUGG01000004">
    <property type="protein sequence ID" value="OBZ75052.1"/>
    <property type="molecule type" value="Genomic_DNA"/>
</dbReference>
<name>A0A1C7MDZ3_GRIFR</name>
<protein>
    <submittedName>
        <fullName evidence="1">Uncharacterized protein</fullName>
    </submittedName>
</protein>
<proteinExistence type="predicted"/>